<keyword evidence="2" id="KW-0963">Cytoplasm</keyword>
<name>A0ABP0VY07_9BRYO</name>
<evidence type="ECO:0000256" key="3">
    <source>
        <dbReference type="SAM" id="MobiDB-lite"/>
    </source>
</evidence>
<feature type="region of interest" description="Disordered" evidence="3">
    <location>
        <begin position="288"/>
        <end position="311"/>
    </location>
</feature>
<dbReference type="SMART" id="SM00312">
    <property type="entry name" value="PX"/>
    <property type="match status" value="1"/>
</dbReference>
<dbReference type="Gene3D" id="3.30.1520.10">
    <property type="entry name" value="Phox-like domain"/>
    <property type="match status" value="1"/>
</dbReference>
<dbReference type="PANTHER" id="PTHR22999:SF23">
    <property type="entry name" value="SORTING NEXIN-16"/>
    <property type="match status" value="1"/>
</dbReference>
<dbReference type="Pfam" id="PF08628">
    <property type="entry name" value="Nexin_C"/>
    <property type="match status" value="1"/>
</dbReference>
<feature type="region of interest" description="Disordered" evidence="3">
    <location>
        <begin position="61"/>
        <end position="80"/>
    </location>
</feature>
<feature type="compositionally biased region" description="Basic residues" evidence="3">
    <location>
        <begin position="603"/>
        <end position="616"/>
    </location>
</feature>
<keyword evidence="8" id="KW-1185">Reference proteome</keyword>
<dbReference type="SMART" id="SM00313">
    <property type="entry name" value="PXA"/>
    <property type="match status" value="1"/>
</dbReference>
<dbReference type="CDD" id="cd06872">
    <property type="entry name" value="PX_SNX19_like_plant"/>
    <property type="match status" value="1"/>
</dbReference>
<dbReference type="Pfam" id="PF02194">
    <property type="entry name" value="PXA"/>
    <property type="match status" value="1"/>
</dbReference>
<evidence type="ECO:0000256" key="2">
    <source>
        <dbReference type="ARBA" id="ARBA00022490"/>
    </source>
</evidence>
<feature type="transmembrane region" description="Helical" evidence="4">
    <location>
        <begin position="15"/>
        <end position="30"/>
    </location>
</feature>
<feature type="compositionally biased region" description="Polar residues" evidence="3">
    <location>
        <begin position="290"/>
        <end position="302"/>
    </location>
</feature>
<dbReference type="Pfam" id="PF00787">
    <property type="entry name" value="PX"/>
    <property type="match status" value="1"/>
</dbReference>
<evidence type="ECO:0000259" key="5">
    <source>
        <dbReference type="PROSITE" id="PS50195"/>
    </source>
</evidence>
<keyword evidence="4" id="KW-0472">Membrane</keyword>
<comment type="subcellular location">
    <subcellularLocation>
        <location evidence="1">Cytoplasm</location>
    </subcellularLocation>
</comment>
<evidence type="ECO:0000256" key="4">
    <source>
        <dbReference type="SAM" id="Phobius"/>
    </source>
</evidence>
<feature type="compositionally biased region" description="Polar residues" evidence="3">
    <location>
        <begin position="857"/>
        <end position="868"/>
    </location>
</feature>
<keyword evidence="4" id="KW-0812">Transmembrane</keyword>
<evidence type="ECO:0000313" key="8">
    <source>
        <dbReference type="Proteomes" id="UP001497444"/>
    </source>
</evidence>
<feature type="domain" description="PX" evidence="5">
    <location>
        <begin position="693"/>
        <end position="805"/>
    </location>
</feature>
<dbReference type="PROSITE" id="PS50195">
    <property type="entry name" value="PX"/>
    <property type="match status" value="1"/>
</dbReference>
<feature type="region of interest" description="Disordered" evidence="3">
    <location>
        <begin position="857"/>
        <end position="906"/>
    </location>
</feature>
<evidence type="ECO:0000256" key="1">
    <source>
        <dbReference type="ARBA" id="ARBA00004496"/>
    </source>
</evidence>
<evidence type="ECO:0000259" key="6">
    <source>
        <dbReference type="PROSITE" id="PS51207"/>
    </source>
</evidence>
<dbReference type="Proteomes" id="UP001497444">
    <property type="component" value="Chromosome 11"/>
</dbReference>
<dbReference type="InterPro" id="IPR036871">
    <property type="entry name" value="PX_dom_sf"/>
</dbReference>
<dbReference type="EMBL" id="OZ020106">
    <property type="protein sequence ID" value="CAK9258641.1"/>
    <property type="molecule type" value="Genomic_DNA"/>
</dbReference>
<dbReference type="PROSITE" id="PS51207">
    <property type="entry name" value="PXA"/>
    <property type="match status" value="1"/>
</dbReference>
<dbReference type="InterPro" id="IPR051837">
    <property type="entry name" value="SortingNexin/PXDomain-PKLike"/>
</dbReference>
<feature type="domain" description="PXA" evidence="6">
    <location>
        <begin position="103"/>
        <end position="286"/>
    </location>
</feature>
<sequence length="1217" mass="135738">MGTLKDLVEEAKRRTLLWAILVVCLAYFMSLTSSSIWINIPIAVLFLAVVRRLSLEVEIRRRPPEGPPPTRPQLRSQLHPNDPAVLSAPSNFVRNRWRHNIDSPSIEAAVDDLTKSVVDEWVTNLWYASLTPDHEFPEELQLLINNVIGELARRVKRVDLMELISRDMVDLIRSHLELFRRMKASVGLDVMASLSTEERDEKLKEAMLVARELHPALISPEAEYKVLKRLMGAVVALVLRREDLRCRLLKSIARELLTCSVLLPALNFASPGFINELIESLALSSKEKSGQANRASSTSGETNSKDVKSHLPERIILQRKPSLSGLEMTAIGNLEGLVEETKNVIQPPPKGALSTSTGDLSALVTQLQSSDATKPLKEAKSSHLSIEACDESHDWAQVLDAVTQRRTQALTPEHLDNLWAKGRNYKKREISKTSLGSAVSQSAVDLLLQPPGGKVGHLVLSESKVAVKPMTSMEGTSKSPELRGQLPVSSHQLLTTATTSTDFLDIKQGHRSAERYEGLPFDTSEGGDQRLPGIGFSLHDTDEEELQAPLHLSEDLQQVPSISSSSRLPIMEGTGNQQETVAKAQNSSSFSNNLERLASGQQRYRRAKMHSSHRRSRSDEGGLEKWHELKGGSHEEEAAAILTSVRPTTTAMSVIPHLENVVNRAHSENESEMSLRPNTGVPTTVFTSRMSLNKLFCKVMGAHFEKDGSKTFTVYAIRVGDSDNRTWQVQRRFRNFEQLHRRLKDMPNYSLSLPPKRFLTSSLDNDFVRERCVLLDKYLRDLLAIPSIAELHEVWDFLSMNSQHYAFGVAPSMMKTLAVNVDDAMDDMFRQIRGVSDDLQGVLKTATTGLRYRLPLGNSSSGEMTMSQTVTTSGFRQSTTTSTTPGSSSNLKLSGPSQVLSLCDSGGSGEKTFATSLSEDEDHMEPDYSGVHGFGSGDWQSDSDLHVDTHEADGSKPSSHRFGLPTLDDRDNLYFGRHFDRALSEGHSPVDSFISELVEDELVIPQEWSPPKVSVPLLNLVDAIFQLQGRGWIRRQVLWMAKQILQVGLGDAIDDWLLQKIQWLRSEEVVARGIQWVHRTLWPDGIFLTKHPNRHGSSTNSGAPKEGVELEGAKKAGQRVQQQVPVNSFEHHLEALRRAMVVREILLDRAPATLVNLIGKKQYTRCATDIYNFSQSTVCIKQLSYSLLEMLLLATFPELQDLLLDVHREKERHAVLS</sequence>
<gene>
    <name evidence="7" type="ORF">CSSPJE1EN1_LOCUS4119</name>
</gene>
<feature type="compositionally biased region" description="Polar residues" evidence="3">
    <location>
        <begin position="890"/>
        <end position="900"/>
    </location>
</feature>
<feature type="region of interest" description="Disordered" evidence="3">
    <location>
        <begin position="601"/>
        <end position="623"/>
    </location>
</feature>
<accession>A0ABP0VY07</accession>
<dbReference type="InterPro" id="IPR003114">
    <property type="entry name" value="Phox_assoc"/>
</dbReference>
<feature type="compositionally biased region" description="Low complexity" evidence="3">
    <location>
        <begin position="869"/>
        <end position="889"/>
    </location>
</feature>
<dbReference type="SUPFAM" id="SSF64268">
    <property type="entry name" value="PX domain"/>
    <property type="match status" value="1"/>
</dbReference>
<dbReference type="InterPro" id="IPR001683">
    <property type="entry name" value="PX_dom"/>
</dbReference>
<dbReference type="PANTHER" id="PTHR22999">
    <property type="entry name" value="PX SERINE/THREONINE KINASE PXK"/>
    <property type="match status" value="1"/>
</dbReference>
<protein>
    <submittedName>
        <fullName evidence="7">Uncharacterized protein</fullName>
    </submittedName>
</protein>
<organism evidence="7 8">
    <name type="scientific">Sphagnum jensenii</name>
    <dbReference type="NCBI Taxonomy" id="128206"/>
    <lineage>
        <taxon>Eukaryota</taxon>
        <taxon>Viridiplantae</taxon>
        <taxon>Streptophyta</taxon>
        <taxon>Embryophyta</taxon>
        <taxon>Bryophyta</taxon>
        <taxon>Sphagnophytina</taxon>
        <taxon>Sphagnopsida</taxon>
        <taxon>Sphagnales</taxon>
        <taxon>Sphagnaceae</taxon>
        <taxon>Sphagnum</taxon>
    </lineage>
</organism>
<proteinExistence type="predicted"/>
<keyword evidence="4" id="KW-1133">Transmembrane helix</keyword>
<evidence type="ECO:0000313" key="7">
    <source>
        <dbReference type="EMBL" id="CAK9258641.1"/>
    </source>
</evidence>
<reference evidence="7" key="1">
    <citation type="submission" date="2024-02" db="EMBL/GenBank/DDBJ databases">
        <authorList>
            <consortium name="ELIXIR-Norway"/>
            <consortium name="Elixir Norway"/>
        </authorList>
    </citation>
    <scope>NUCLEOTIDE SEQUENCE</scope>
</reference>
<dbReference type="InterPro" id="IPR013937">
    <property type="entry name" value="Sorting_nexin_C"/>
</dbReference>